<dbReference type="AlphaFoldDB" id="A0A2K1P3F0"/>
<proteinExistence type="predicted"/>
<evidence type="ECO:0000313" key="1">
    <source>
        <dbReference type="EMBL" id="PNR97300.1"/>
    </source>
</evidence>
<dbReference type="EMBL" id="AZRL01000006">
    <property type="protein sequence ID" value="PNR97300.1"/>
    <property type="molecule type" value="Genomic_DNA"/>
</dbReference>
<organism evidence="1 2">
    <name type="scientific">Petrotoga olearia DSM 13574</name>
    <dbReference type="NCBI Taxonomy" id="1122955"/>
    <lineage>
        <taxon>Bacteria</taxon>
        <taxon>Thermotogati</taxon>
        <taxon>Thermotogota</taxon>
        <taxon>Thermotogae</taxon>
        <taxon>Petrotogales</taxon>
        <taxon>Petrotogaceae</taxon>
        <taxon>Petrotoga</taxon>
    </lineage>
</organism>
<name>A0A2K1P3F0_9BACT</name>
<comment type="caution">
    <text evidence="1">The sequence shown here is derived from an EMBL/GenBank/DDBJ whole genome shotgun (WGS) entry which is preliminary data.</text>
</comment>
<evidence type="ECO:0008006" key="3">
    <source>
        <dbReference type="Google" id="ProtNLM"/>
    </source>
</evidence>
<dbReference type="SUPFAM" id="SSF49452">
    <property type="entry name" value="Starch-binding domain-like"/>
    <property type="match status" value="1"/>
</dbReference>
<dbReference type="Gene3D" id="2.60.40.10">
    <property type="entry name" value="Immunoglobulins"/>
    <property type="match status" value="1"/>
</dbReference>
<reference evidence="1 2" key="1">
    <citation type="submission" date="2013-12" db="EMBL/GenBank/DDBJ databases">
        <title>Comparative genomics of Petrotoga isolates.</title>
        <authorList>
            <person name="Nesbo C.L."/>
            <person name="Charchuk R."/>
            <person name="Chow K."/>
        </authorList>
    </citation>
    <scope>NUCLEOTIDE SEQUENCE [LARGE SCALE GENOMIC DNA]</scope>
    <source>
        <strain evidence="1 2">DSM 13574</strain>
    </source>
</reference>
<dbReference type="InterPro" id="IPR013783">
    <property type="entry name" value="Ig-like_fold"/>
</dbReference>
<sequence length="162" mass="19004">MKTKLQHQRGERNLKGFLEILLPFAIILLLFGFSSQKASVTAQPSREISPQIPSFSEEDENLFEVTFIIASVPESTPQDASIYMMGNFNNWLVGDENYRFEKMGNGTYQLTLRMPPNTEIEYLYNLGNYDNIEKDFFGNERENRTYKFEYNLDEVRNEIESW</sequence>
<accession>A0A2K1P3F0</accession>
<gene>
    <name evidence="1" type="ORF">X929_03400</name>
</gene>
<dbReference type="GO" id="GO:0030246">
    <property type="term" value="F:carbohydrate binding"/>
    <property type="evidence" value="ECO:0007669"/>
    <property type="project" value="InterPro"/>
</dbReference>
<dbReference type="Proteomes" id="UP000236434">
    <property type="component" value="Unassembled WGS sequence"/>
</dbReference>
<evidence type="ECO:0000313" key="2">
    <source>
        <dbReference type="Proteomes" id="UP000236434"/>
    </source>
</evidence>
<dbReference type="InterPro" id="IPR013784">
    <property type="entry name" value="Carb-bd-like_fold"/>
</dbReference>
<protein>
    <recommendedName>
        <fullName evidence="3">AMP-activated protein kinase glycogen-binding domain-containing protein</fullName>
    </recommendedName>
</protein>
<dbReference type="RefSeq" id="WP_103066631.1">
    <property type="nucleotide sequence ID" value="NZ_AZRL01000006.1"/>
</dbReference>